<evidence type="ECO:0000313" key="3">
    <source>
        <dbReference type="Proteomes" id="UP000202259"/>
    </source>
</evidence>
<dbReference type="InterPro" id="IPR011990">
    <property type="entry name" value="TPR-like_helical_dom_sf"/>
</dbReference>
<accession>A0A222GAI9</accession>
<dbReference type="AlphaFoldDB" id="A0A222GAI9"/>
<organism evidence="2 3">
    <name type="scientific">Cognaticolwellia beringensis</name>
    <dbReference type="NCBI Taxonomy" id="1967665"/>
    <lineage>
        <taxon>Bacteria</taxon>
        <taxon>Pseudomonadati</taxon>
        <taxon>Pseudomonadota</taxon>
        <taxon>Gammaproteobacteria</taxon>
        <taxon>Alteromonadales</taxon>
        <taxon>Colwelliaceae</taxon>
        <taxon>Cognaticolwellia</taxon>
    </lineage>
</organism>
<dbReference type="Proteomes" id="UP000202259">
    <property type="component" value="Chromosome"/>
</dbReference>
<evidence type="ECO:0000256" key="1">
    <source>
        <dbReference type="PROSITE-ProRule" id="PRU00339"/>
    </source>
</evidence>
<feature type="repeat" description="TPR" evidence="1">
    <location>
        <begin position="300"/>
        <end position="333"/>
    </location>
</feature>
<dbReference type="EMBL" id="CP020465">
    <property type="protein sequence ID" value="ASP48905.1"/>
    <property type="molecule type" value="Genomic_DNA"/>
</dbReference>
<evidence type="ECO:0000313" key="2">
    <source>
        <dbReference type="EMBL" id="ASP48905.1"/>
    </source>
</evidence>
<dbReference type="Pfam" id="PF13176">
    <property type="entry name" value="TPR_7"/>
    <property type="match status" value="1"/>
</dbReference>
<dbReference type="PROSITE" id="PS50005">
    <property type="entry name" value="TPR"/>
    <property type="match status" value="1"/>
</dbReference>
<keyword evidence="3" id="KW-1185">Reference proteome</keyword>
<dbReference type="OrthoDB" id="6254323at2"/>
<name>A0A222GAI9_9GAMM</name>
<keyword evidence="1" id="KW-0802">TPR repeat</keyword>
<dbReference type="InterPro" id="IPR019734">
    <property type="entry name" value="TPR_rpt"/>
</dbReference>
<reference evidence="2 3" key="1">
    <citation type="submission" date="2017-08" db="EMBL/GenBank/DDBJ databases">
        <title>Complete genome of Colwellia sp. NB097-1, a psychrophile bacterium ioslated from Bering Sea.</title>
        <authorList>
            <person name="Chen X."/>
        </authorList>
    </citation>
    <scope>NUCLEOTIDE SEQUENCE [LARGE SCALE GENOMIC DNA]</scope>
    <source>
        <strain evidence="2 3">NB097-1</strain>
    </source>
</reference>
<protein>
    <submittedName>
        <fullName evidence="2">Tetratricopeptide repeat protein</fullName>
    </submittedName>
</protein>
<dbReference type="RefSeq" id="WP_081152560.1">
    <property type="nucleotide sequence ID" value="NZ_CP020465.1"/>
</dbReference>
<proteinExistence type="predicted"/>
<sequence length="384" mass="44504">MKYIKYMPIYLLLACLGCTSVEREEEQNTRVDLNTSLFPADIPVVSEADLFALTEQQQQEFLNFYQQRIAKGYLPHEGVQHFLVSHLSNFTYYGKTHTASEAMTKNSGNCMSLAVLTTAFSRLVGVDMDYQKMHSLPIYEKHGNVILSSSHVQSLLYDPSFVAEDDYIYLNRPAIVIDYFPQDDNIRSKKVNSNKFLAMYYVNRAAEFYLSKDFESAFSYAKHAYLLDENNVSSINLLALLHKKKGDEESAERLYLAAMASSDVNISVLDNYVNLLIKQGKLTEAQEIKSRIENIYDPNPYHWLEKAQLARYKSEYDDAVRFYRKVIKLAPYVKQAYFELHEVYLLQNDKQQAISILEKALPWLHEPKKKRQYKKQLYQLSAAS</sequence>
<gene>
    <name evidence="2" type="ORF">B5D82_14680</name>
</gene>
<dbReference type="KEGG" id="cber:B5D82_14680"/>
<dbReference type="Pfam" id="PF13181">
    <property type="entry name" value="TPR_8"/>
    <property type="match status" value="1"/>
</dbReference>
<dbReference type="SUPFAM" id="SSF48452">
    <property type="entry name" value="TPR-like"/>
    <property type="match status" value="1"/>
</dbReference>
<dbReference type="SMART" id="SM00028">
    <property type="entry name" value="TPR"/>
    <property type="match status" value="3"/>
</dbReference>
<dbReference type="Gene3D" id="1.25.40.10">
    <property type="entry name" value="Tetratricopeptide repeat domain"/>
    <property type="match status" value="1"/>
</dbReference>